<sequence>MMQIHLVVMEPTTDPLAEQRFVCRLCGKLYQWKQSLTRHIREDRCDKGPQHACPRCGIIFKHTTRLNRHILFCPSVQMNSSEANAITTVADSIISSQSDSESLQSQARLLQTSAILEVFKTPPTVTKKPTSREICLVCKVYEK</sequence>
<dbReference type="AlphaFoldDB" id="A0AAN9XXM5"/>
<dbReference type="EMBL" id="JBBCAQ010000037">
    <property type="protein sequence ID" value="KAK7573716.1"/>
    <property type="molecule type" value="Genomic_DNA"/>
</dbReference>
<evidence type="ECO:0000259" key="2">
    <source>
        <dbReference type="PROSITE" id="PS50157"/>
    </source>
</evidence>
<evidence type="ECO:0000313" key="3">
    <source>
        <dbReference type="EMBL" id="KAK7573716.1"/>
    </source>
</evidence>
<feature type="domain" description="C2H2-type" evidence="2">
    <location>
        <begin position="21"/>
        <end position="49"/>
    </location>
</feature>
<dbReference type="SUPFAM" id="SSF57667">
    <property type="entry name" value="beta-beta-alpha zinc fingers"/>
    <property type="match status" value="1"/>
</dbReference>
<dbReference type="PROSITE" id="PS50157">
    <property type="entry name" value="ZINC_FINGER_C2H2_2"/>
    <property type="match status" value="1"/>
</dbReference>
<dbReference type="GO" id="GO:0008270">
    <property type="term" value="F:zinc ion binding"/>
    <property type="evidence" value="ECO:0007669"/>
    <property type="project" value="UniProtKB-KW"/>
</dbReference>
<name>A0AAN9XXM5_9HEMI</name>
<protein>
    <recommendedName>
        <fullName evidence="2">C2H2-type domain-containing protein</fullName>
    </recommendedName>
</protein>
<dbReference type="InterPro" id="IPR036236">
    <property type="entry name" value="Znf_C2H2_sf"/>
</dbReference>
<gene>
    <name evidence="3" type="ORF">V9T40_010907</name>
</gene>
<proteinExistence type="predicted"/>
<dbReference type="Proteomes" id="UP001367676">
    <property type="component" value="Unassembled WGS sequence"/>
</dbReference>
<keyword evidence="4" id="KW-1185">Reference proteome</keyword>
<keyword evidence="1" id="KW-0479">Metal-binding</keyword>
<organism evidence="3 4">
    <name type="scientific">Parthenolecanium corni</name>
    <dbReference type="NCBI Taxonomy" id="536013"/>
    <lineage>
        <taxon>Eukaryota</taxon>
        <taxon>Metazoa</taxon>
        <taxon>Ecdysozoa</taxon>
        <taxon>Arthropoda</taxon>
        <taxon>Hexapoda</taxon>
        <taxon>Insecta</taxon>
        <taxon>Pterygota</taxon>
        <taxon>Neoptera</taxon>
        <taxon>Paraneoptera</taxon>
        <taxon>Hemiptera</taxon>
        <taxon>Sternorrhyncha</taxon>
        <taxon>Coccoidea</taxon>
        <taxon>Coccidae</taxon>
        <taxon>Parthenolecanium</taxon>
    </lineage>
</organism>
<evidence type="ECO:0000313" key="4">
    <source>
        <dbReference type="Proteomes" id="UP001367676"/>
    </source>
</evidence>
<keyword evidence="1" id="KW-0863">Zinc-finger</keyword>
<evidence type="ECO:0000256" key="1">
    <source>
        <dbReference type="PROSITE-ProRule" id="PRU00042"/>
    </source>
</evidence>
<comment type="caution">
    <text evidence="3">The sequence shown here is derived from an EMBL/GenBank/DDBJ whole genome shotgun (WGS) entry which is preliminary data.</text>
</comment>
<keyword evidence="1" id="KW-0862">Zinc</keyword>
<dbReference type="Gene3D" id="3.30.160.60">
    <property type="entry name" value="Classic Zinc Finger"/>
    <property type="match status" value="1"/>
</dbReference>
<dbReference type="InterPro" id="IPR013087">
    <property type="entry name" value="Znf_C2H2_type"/>
</dbReference>
<reference evidence="3 4" key="1">
    <citation type="submission" date="2024-03" db="EMBL/GenBank/DDBJ databases">
        <title>Adaptation during the transition from Ophiocordyceps entomopathogen to insect associate is accompanied by gene loss and intensified selection.</title>
        <authorList>
            <person name="Ward C.M."/>
            <person name="Onetto C.A."/>
            <person name="Borneman A.R."/>
        </authorList>
    </citation>
    <scope>NUCLEOTIDE SEQUENCE [LARGE SCALE GENOMIC DNA]</scope>
    <source>
        <strain evidence="3">AWRI1</strain>
        <tissue evidence="3">Single Adult Female</tissue>
    </source>
</reference>
<accession>A0AAN9XXM5</accession>